<dbReference type="GO" id="GO:0004497">
    <property type="term" value="F:monooxygenase activity"/>
    <property type="evidence" value="ECO:0007669"/>
    <property type="project" value="InterPro"/>
</dbReference>
<feature type="domain" description="2Fe-2S ferredoxin-type" evidence="2">
    <location>
        <begin position="662"/>
        <end position="749"/>
    </location>
</feature>
<dbReference type="CDD" id="cd06185">
    <property type="entry name" value="PDR_like"/>
    <property type="match status" value="1"/>
</dbReference>
<dbReference type="Proteomes" id="UP000326178">
    <property type="component" value="Chromosome"/>
</dbReference>
<dbReference type="InterPro" id="IPR001041">
    <property type="entry name" value="2Fe-2S_ferredoxin-type"/>
</dbReference>
<dbReference type="InterPro" id="IPR039261">
    <property type="entry name" value="FNR_nucleotide-bd"/>
</dbReference>
<dbReference type="InterPro" id="IPR017927">
    <property type="entry name" value="FAD-bd_FR_type"/>
</dbReference>
<dbReference type="AlphaFoldDB" id="A0A5J6FH56"/>
<name>A0A5J6FH56_9ACTN</name>
<dbReference type="GO" id="GO:0005506">
    <property type="term" value="F:iron ion binding"/>
    <property type="evidence" value="ECO:0007669"/>
    <property type="project" value="InterPro"/>
</dbReference>
<dbReference type="Gene3D" id="3.10.20.30">
    <property type="match status" value="1"/>
</dbReference>
<dbReference type="SUPFAM" id="SSF54292">
    <property type="entry name" value="2Fe-2S ferredoxin-like"/>
    <property type="match status" value="1"/>
</dbReference>
<sequence>MTTPPEAPAPAPGRCPVAHGFDAMGDAYYTDPAKHLAEVRGEHPVFFYPYLNAWIVTRRADVEAVLSDWQAFSSAANSALIDVPEQHRAVIPPDLMSQMLVGSDPPSHTRHRAVAQRGFTRSRMEALAPGIEARAHRIVDRFEANGSGNLMEDYCLELTTQTIMAHMGLGAEDDPMMRQLRDDLFQVLASAQEPLPEPRRGEVWERFTRAALYLREIIDERRENPGTDLISDMASVRDKDGAPVLTSAQIALHLAEFAAAGTDTTAQAMANAVLFLADNPQALADAQADPDLWSSVFEETVRRRPSSSFASRQAVRDTVIGGVEIKADDMVWLALASANTDPEHTEAPFAFDIHRHDAGGHLAFTQGRHTCLGQDLARVQGAIGLKVLFERLPSLRPVQDAPLDFVRMALLPVRRSLPVTWDPEDTGRRTLARTTHRLTLRVAERREESQGVASFVLEHPDGGALPAWKPGAHIEVDLPGGMSRQYSLCSDPAEAHRWRIGVLREPAGRGGSAHLHDTVQAGTVLKVSRPRNHFPLRTAERYLFVAGGIGITPILAMIRQAEADGADWTLLYGGRTRASMAFLAELAPYGGRVLVRPQDEFGLLNLAGHFGEPADGTLIYACGPEPLLRAAGAASAHWPQGSLHVERFAPKTAETAGQEQEFEVEFAASGLTAKIPAGRSILQVAEELGLPALSSCAEGTCGTCETPLMSGEAEHRDAVLTEAERQAQDTIMICVSRAAGTCPRLVLDL</sequence>
<dbReference type="Pfam" id="PF00175">
    <property type="entry name" value="NAD_binding_1"/>
    <property type="match status" value="1"/>
</dbReference>
<feature type="domain" description="FAD-binding FR-type" evidence="3">
    <location>
        <begin position="435"/>
        <end position="537"/>
    </location>
</feature>
<evidence type="ECO:0000313" key="5">
    <source>
        <dbReference type="Proteomes" id="UP000326178"/>
    </source>
</evidence>
<evidence type="ECO:0000256" key="1">
    <source>
        <dbReference type="ARBA" id="ARBA00010617"/>
    </source>
</evidence>
<dbReference type="Pfam" id="PF00067">
    <property type="entry name" value="p450"/>
    <property type="match status" value="1"/>
</dbReference>
<reference evidence="4 5" key="1">
    <citation type="submission" date="2017-09" db="EMBL/GenBank/DDBJ databases">
        <authorList>
            <person name="Lee N."/>
            <person name="Cho B.-K."/>
        </authorList>
    </citation>
    <scope>NUCLEOTIDE SEQUENCE [LARGE SCALE GENOMIC DNA]</scope>
    <source>
        <strain evidence="4 5">ATCC 12769</strain>
    </source>
</reference>
<accession>A0A5J6FH56</accession>
<dbReference type="PROSITE" id="PS51384">
    <property type="entry name" value="FAD_FR"/>
    <property type="match status" value="1"/>
</dbReference>
<dbReference type="GO" id="GO:0016705">
    <property type="term" value="F:oxidoreductase activity, acting on paired donors, with incorporation or reduction of molecular oxygen"/>
    <property type="evidence" value="ECO:0007669"/>
    <property type="project" value="InterPro"/>
</dbReference>
<dbReference type="SUPFAM" id="SSF48264">
    <property type="entry name" value="Cytochrome P450"/>
    <property type="match status" value="1"/>
</dbReference>
<dbReference type="InterPro" id="IPR012675">
    <property type="entry name" value="Beta-grasp_dom_sf"/>
</dbReference>
<dbReference type="Gene3D" id="2.40.30.10">
    <property type="entry name" value="Translation factors"/>
    <property type="match status" value="1"/>
</dbReference>
<dbReference type="PROSITE" id="PS51085">
    <property type="entry name" value="2FE2S_FER_2"/>
    <property type="match status" value="1"/>
</dbReference>
<dbReference type="GO" id="GO:0051537">
    <property type="term" value="F:2 iron, 2 sulfur cluster binding"/>
    <property type="evidence" value="ECO:0007669"/>
    <property type="project" value="InterPro"/>
</dbReference>
<dbReference type="SUPFAM" id="SSF63380">
    <property type="entry name" value="Riboflavin synthase domain-like"/>
    <property type="match status" value="1"/>
</dbReference>
<keyword evidence="5" id="KW-1185">Reference proteome</keyword>
<dbReference type="InterPro" id="IPR036396">
    <property type="entry name" value="Cyt_P450_sf"/>
</dbReference>
<dbReference type="Gene3D" id="1.10.630.10">
    <property type="entry name" value="Cytochrome P450"/>
    <property type="match status" value="1"/>
</dbReference>
<dbReference type="InterPro" id="IPR017938">
    <property type="entry name" value="Riboflavin_synthase-like_b-brl"/>
</dbReference>
<dbReference type="Gene3D" id="3.40.50.80">
    <property type="entry name" value="Nucleotide-binding domain of ferredoxin-NADP reductase (FNR) module"/>
    <property type="match status" value="1"/>
</dbReference>
<dbReference type="PRINTS" id="PR00409">
    <property type="entry name" value="PHDIOXRDTASE"/>
</dbReference>
<evidence type="ECO:0000259" key="3">
    <source>
        <dbReference type="PROSITE" id="PS51384"/>
    </source>
</evidence>
<dbReference type="InterPro" id="IPR001128">
    <property type="entry name" value="Cyt_P450"/>
</dbReference>
<organism evidence="4 5">
    <name type="scientific">Streptomyces nitrosporeus</name>
    <dbReference type="NCBI Taxonomy" id="28894"/>
    <lineage>
        <taxon>Bacteria</taxon>
        <taxon>Bacillati</taxon>
        <taxon>Actinomycetota</taxon>
        <taxon>Actinomycetes</taxon>
        <taxon>Kitasatosporales</taxon>
        <taxon>Streptomycetaceae</taxon>
        <taxon>Streptomyces</taxon>
    </lineage>
</organism>
<dbReference type="Pfam" id="PF00111">
    <property type="entry name" value="Fer2"/>
    <property type="match status" value="1"/>
</dbReference>
<dbReference type="EMBL" id="CP023702">
    <property type="protein sequence ID" value="QEU75533.1"/>
    <property type="molecule type" value="Genomic_DNA"/>
</dbReference>
<dbReference type="SUPFAM" id="SSF52343">
    <property type="entry name" value="Ferredoxin reductase-like, C-terminal NADP-linked domain"/>
    <property type="match status" value="1"/>
</dbReference>
<proteinExistence type="inferred from homology"/>
<dbReference type="PANTHER" id="PTHR46696:SF6">
    <property type="entry name" value="P450, PUTATIVE (EUROFUNG)-RELATED"/>
    <property type="match status" value="1"/>
</dbReference>
<dbReference type="PROSITE" id="PS00197">
    <property type="entry name" value="2FE2S_FER_1"/>
    <property type="match status" value="1"/>
</dbReference>
<comment type="similarity">
    <text evidence="1">Belongs to the cytochrome P450 family.</text>
</comment>
<evidence type="ECO:0000259" key="2">
    <source>
        <dbReference type="PROSITE" id="PS51085"/>
    </source>
</evidence>
<protein>
    <submittedName>
        <fullName evidence="4">Cytochrome P450</fullName>
    </submittedName>
</protein>
<dbReference type="KEGG" id="snk:CP967_29315"/>
<dbReference type="RefSeq" id="WP_150490841.1">
    <property type="nucleotide sequence ID" value="NZ_BMUV01000031.1"/>
</dbReference>
<gene>
    <name evidence="4" type="ORF">CP967_29315</name>
</gene>
<dbReference type="GO" id="GO:0020037">
    <property type="term" value="F:heme binding"/>
    <property type="evidence" value="ECO:0007669"/>
    <property type="project" value="InterPro"/>
</dbReference>
<evidence type="ECO:0000313" key="4">
    <source>
        <dbReference type="EMBL" id="QEU75533.1"/>
    </source>
</evidence>
<dbReference type="PANTHER" id="PTHR46696">
    <property type="entry name" value="P450, PUTATIVE (EUROFUNG)-RELATED"/>
    <property type="match status" value="1"/>
</dbReference>
<dbReference type="CDD" id="cd00207">
    <property type="entry name" value="fer2"/>
    <property type="match status" value="1"/>
</dbReference>
<dbReference type="InterPro" id="IPR001433">
    <property type="entry name" value="OxRdtase_FAD/NAD-bd"/>
</dbReference>
<dbReference type="InterPro" id="IPR036010">
    <property type="entry name" value="2Fe-2S_ferredoxin-like_sf"/>
</dbReference>
<dbReference type="InterPro" id="IPR006058">
    <property type="entry name" value="2Fe2S_fd_BS"/>
</dbReference>
<dbReference type="OrthoDB" id="3209493at2"/>